<comment type="caution">
    <text evidence="1">The sequence shown here is derived from an EMBL/GenBank/DDBJ whole genome shotgun (WGS) entry which is preliminary data.</text>
</comment>
<protein>
    <submittedName>
        <fullName evidence="1">Uncharacterized protein</fullName>
    </submittedName>
</protein>
<organism evidence="1 2">
    <name type="scientific">Candidatus Lloydbacteria bacterium RIFCSPHIGHO2_02_FULL_54_17</name>
    <dbReference type="NCBI Taxonomy" id="1798664"/>
    <lineage>
        <taxon>Bacteria</taxon>
        <taxon>Candidatus Lloydiibacteriota</taxon>
    </lineage>
</organism>
<dbReference type="Proteomes" id="UP000178636">
    <property type="component" value="Unassembled WGS sequence"/>
</dbReference>
<accession>A0A1G2DA88</accession>
<name>A0A1G2DA88_9BACT</name>
<dbReference type="AlphaFoldDB" id="A0A1G2DA88"/>
<reference evidence="1 2" key="1">
    <citation type="journal article" date="2016" name="Nat. Commun.">
        <title>Thousands of microbial genomes shed light on interconnected biogeochemical processes in an aquifer system.</title>
        <authorList>
            <person name="Anantharaman K."/>
            <person name="Brown C.T."/>
            <person name="Hug L.A."/>
            <person name="Sharon I."/>
            <person name="Castelle C.J."/>
            <person name="Probst A.J."/>
            <person name="Thomas B.C."/>
            <person name="Singh A."/>
            <person name="Wilkins M.J."/>
            <person name="Karaoz U."/>
            <person name="Brodie E.L."/>
            <person name="Williams K.H."/>
            <person name="Hubbard S.S."/>
            <person name="Banfield J.F."/>
        </authorList>
    </citation>
    <scope>NUCLEOTIDE SEQUENCE [LARGE SCALE GENOMIC DNA]</scope>
</reference>
<proteinExistence type="predicted"/>
<evidence type="ECO:0000313" key="2">
    <source>
        <dbReference type="Proteomes" id="UP000178636"/>
    </source>
</evidence>
<gene>
    <name evidence="1" type="ORF">A3C93_05505</name>
</gene>
<evidence type="ECO:0000313" key="1">
    <source>
        <dbReference type="EMBL" id="OGZ10537.1"/>
    </source>
</evidence>
<sequence>MDTAVLPVTIDLTQHHTKERPEEGYHNKATYQVAKRDAQNDIYRVLNIDSDVFTIFVQVKQAPVSRFTVAKNPAFVLSAGMDLFVYVEKKQENRHSGYTTEAVHLTIPNVCKAKRLVFRSPEMHHSSYTPTYPATLTVSVGGAEHGIHVSCVAEIAETAFNLSFGTQGTECMGALLDVAIPDTFYRRYQSEPLDFSLQSLFTVRGIVSKEQNCRHLMMLLKNRAGMTGASVLAPQGTKNVFNQVVPFYEELLRQDEIFLIAAFQTLLFECKRTINGVKVAKWFNEFFASARDQDTFQAKLQQVYSTFIEYESEQSYRYYRFEDLFVKLPAYTELRKAALRSQSGRALSKMVTDIESINFDEQKYPVLAGLIHDGSIPVSTFFRREGDEAYFLFNDNWDLFEEFLGKHRDVGIKLAQLASQRTTYEKSFMSYMYFILYDLPEYLKKHTGKHWTCLPSIVESAEELEPTQTGQTTKKRSALTPVVDNDACTVVVPYACLKVPGVSTTYTYSLNYSIVRRGLSIDGSVSSLDIEEKLNGRDDYGLMFYTLTGSAAGRGYPTFLIIFERLDGDETRVHFHRTHPLRSKGGDNNPVNNWIR</sequence>
<dbReference type="EMBL" id="MHLO01000051">
    <property type="protein sequence ID" value="OGZ10537.1"/>
    <property type="molecule type" value="Genomic_DNA"/>
</dbReference>